<reference evidence="3" key="2">
    <citation type="submission" date="2025-08" db="UniProtKB">
        <authorList>
            <consortium name="Ensembl"/>
        </authorList>
    </citation>
    <scope>IDENTIFICATION</scope>
    <source>
        <strain evidence="3">Thorbecke</strain>
    </source>
</reference>
<proteinExistence type="predicted"/>
<name>G1U995_RABIT</name>
<dbReference type="HOGENOM" id="CLU_764079_0_0_1"/>
<dbReference type="InParanoid" id="G1U995"/>
<dbReference type="STRING" id="9986.ENSOCUP00000026015"/>
<feature type="region of interest" description="Disordered" evidence="2">
    <location>
        <begin position="186"/>
        <end position="227"/>
    </location>
</feature>
<evidence type="ECO:0000256" key="1">
    <source>
        <dbReference type="SAM" id="Coils"/>
    </source>
</evidence>
<evidence type="ECO:0000313" key="3">
    <source>
        <dbReference type="Ensembl" id="ENSOCUP00000026015.2"/>
    </source>
</evidence>
<dbReference type="Proteomes" id="UP000001811">
    <property type="component" value="Unplaced"/>
</dbReference>
<keyword evidence="1" id="KW-0175">Coiled coil</keyword>
<dbReference type="GO" id="GO:0060287">
    <property type="term" value="P:epithelial cilium movement involved in determination of left/right asymmetry"/>
    <property type="evidence" value="ECO:0007669"/>
    <property type="project" value="TreeGrafter"/>
</dbReference>
<reference evidence="3" key="3">
    <citation type="submission" date="2025-09" db="UniProtKB">
        <authorList>
            <consortium name="Ensembl"/>
        </authorList>
    </citation>
    <scope>IDENTIFICATION</scope>
    <source>
        <strain evidence="3">Thorbecke</strain>
    </source>
</reference>
<dbReference type="AlphaFoldDB" id="G1U995"/>
<organism evidence="3 4">
    <name type="scientific">Oryctolagus cuniculus</name>
    <name type="common">Rabbit</name>
    <dbReference type="NCBI Taxonomy" id="9986"/>
    <lineage>
        <taxon>Eukaryota</taxon>
        <taxon>Metazoa</taxon>
        <taxon>Chordata</taxon>
        <taxon>Craniata</taxon>
        <taxon>Vertebrata</taxon>
        <taxon>Euteleostomi</taxon>
        <taxon>Mammalia</taxon>
        <taxon>Eutheria</taxon>
        <taxon>Euarchontoglires</taxon>
        <taxon>Glires</taxon>
        <taxon>Lagomorpha</taxon>
        <taxon>Leporidae</taxon>
        <taxon>Oryctolagus</taxon>
    </lineage>
</organism>
<dbReference type="GO" id="GO:0005576">
    <property type="term" value="C:extracellular region"/>
    <property type="evidence" value="ECO:0007669"/>
    <property type="project" value="GOC"/>
</dbReference>
<dbReference type="PANTHER" id="PTHR39063:SF1">
    <property type="entry name" value="OFD1 CENTRIOLE AND CENTRIOLAR SATELLITE PROTEIN"/>
    <property type="match status" value="1"/>
</dbReference>
<dbReference type="Ensembl" id="ENSOCUT00000028417.2">
    <property type="protein sequence ID" value="ENSOCUP00000026015.2"/>
    <property type="gene ID" value="ENSOCUG00000022466.2"/>
</dbReference>
<accession>G1U995</accession>
<dbReference type="GO" id="GO:0036064">
    <property type="term" value="C:ciliary basal body"/>
    <property type="evidence" value="ECO:0007669"/>
    <property type="project" value="TreeGrafter"/>
</dbReference>
<feature type="region of interest" description="Disordered" evidence="2">
    <location>
        <begin position="15"/>
        <end position="36"/>
    </location>
</feature>
<dbReference type="PaxDb" id="9986-ENSOCUP00000026015"/>
<sequence>PGFLVRLLRELADRHEAKQSRDAEAQTDAAAPGTDSLAEKLRLIDDAFADAKSRHPKTASLDAKLSDYKRDLEEQLRAEMRQRLEYLRETEIARVKMEERRRREEALAELRGACARAWRAKAESLAAREKEAVERVRRLQEIEARDVYTARQRLLRDMDALRAQEAELTRRADAFELDDSAKIKDTRDDSARMKDTSDDSAKSKDTSDDSARIKDTSGDSAKIKDTRDDSALKAERLALQAQNQLLRRQLADSRSENVRLLSRLAQPAAELAVLQDELREAGRAVAAEHARFEAHKQALRKQLQDEASTRDP</sequence>
<dbReference type="PANTHER" id="PTHR39063">
    <property type="entry name" value="ORAL-FACIAL-DIGITAL SYNDROME 1 PROTEIN HOMOLOG"/>
    <property type="match status" value="1"/>
</dbReference>
<keyword evidence="4" id="KW-1185">Reference proteome</keyword>
<feature type="coiled-coil region" evidence="1">
    <location>
        <begin position="69"/>
        <end position="178"/>
    </location>
</feature>
<dbReference type="InterPro" id="IPR055289">
    <property type="entry name" value="OFD1"/>
</dbReference>
<dbReference type="eggNOG" id="ENOG502QQR5">
    <property type="taxonomic scope" value="Eukaryota"/>
</dbReference>
<dbReference type="GeneTree" id="ENSGT00940000171137"/>
<dbReference type="Bgee" id="ENSOCUG00000022466">
    <property type="expression patterns" value="Expressed in autopod skin and 14 other cell types or tissues"/>
</dbReference>
<evidence type="ECO:0000256" key="2">
    <source>
        <dbReference type="SAM" id="MobiDB-lite"/>
    </source>
</evidence>
<feature type="compositionally biased region" description="Basic and acidic residues" evidence="2">
    <location>
        <begin position="15"/>
        <end position="24"/>
    </location>
</feature>
<dbReference type="GO" id="GO:0005813">
    <property type="term" value="C:centrosome"/>
    <property type="evidence" value="ECO:0007669"/>
    <property type="project" value="TreeGrafter"/>
</dbReference>
<reference evidence="3 4" key="1">
    <citation type="journal article" date="2011" name="Nature">
        <title>A high-resolution map of human evolutionary constraint using 29 mammals.</title>
        <authorList>
            <person name="Lindblad-Toh K."/>
            <person name="Garber M."/>
            <person name="Zuk O."/>
            <person name="Lin M.F."/>
            <person name="Parker B.J."/>
            <person name="Washietl S."/>
            <person name="Kheradpour P."/>
            <person name="Ernst J."/>
            <person name="Jordan G."/>
            <person name="Mauceli E."/>
            <person name="Ward L.D."/>
            <person name="Lowe C.B."/>
            <person name="Holloway A.K."/>
            <person name="Clamp M."/>
            <person name="Gnerre S."/>
            <person name="Alfoldi J."/>
            <person name="Beal K."/>
            <person name="Chang J."/>
            <person name="Clawson H."/>
            <person name="Cuff J."/>
            <person name="Di Palma F."/>
            <person name="Fitzgerald S."/>
            <person name="Flicek P."/>
            <person name="Guttman M."/>
            <person name="Hubisz M.J."/>
            <person name="Jaffe D.B."/>
            <person name="Jungreis I."/>
            <person name="Kent W.J."/>
            <person name="Kostka D."/>
            <person name="Lara M."/>
            <person name="Martins A.L."/>
            <person name="Massingham T."/>
            <person name="Moltke I."/>
            <person name="Raney B.J."/>
            <person name="Rasmussen M.D."/>
            <person name="Robinson J."/>
            <person name="Stark A."/>
            <person name="Vilella A.J."/>
            <person name="Wen J."/>
            <person name="Xie X."/>
            <person name="Zody M.C."/>
            <person name="Baldwin J."/>
            <person name="Bloom T."/>
            <person name="Chin C.W."/>
            <person name="Heiman D."/>
            <person name="Nicol R."/>
            <person name="Nusbaum C."/>
            <person name="Young S."/>
            <person name="Wilkinson J."/>
            <person name="Worley K.C."/>
            <person name="Kovar C.L."/>
            <person name="Muzny D.M."/>
            <person name="Gibbs R.A."/>
            <person name="Cree A."/>
            <person name="Dihn H.H."/>
            <person name="Fowler G."/>
            <person name="Jhangiani S."/>
            <person name="Joshi V."/>
            <person name="Lee S."/>
            <person name="Lewis L.R."/>
            <person name="Nazareth L.V."/>
            <person name="Okwuonu G."/>
            <person name="Santibanez J."/>
            <person name="Warren W.C."/>
            <person name="Mardis E.R."/>
            <person name="Weinstock G.M."/>
            <person name="Wilson R.K."/>
            <person name="Delehaunty K."/>
            <person name="Dooling D."/>
            <person name="Fronik C."/>
            <person name="Fulton L."/>
            <person name="Fulton B."/>
            <person name="Graves T."/>
            <person name="Minx P."/>
            <person name="Sodergren E."/>
            <person name="Birney E."/>
            <person name="Margulies E.H."/>
            <person name="Herrero J."/>
            <person name="Green E.D."/>
            <person name="Haussler D."/>
            <person name="Siepel A."/>
            <person name="Goldman N."/>
            <person name="Pollard K.S."/>
            <person name="Pedersen J.S."/>
            <person name="Lander E.S."/>
            <person name="Kellis M."/>
        </authorList>
    </citation>
    <scope>NUCLEOTIDE SEQUENCE [LARGE SCALE GENOMIC DNA]</scope>
    <source>
        <strain evidence="4">Thorbecke</strain>
    </source>
</reference>
<protein>
    <submittedName>
        <fullName evidence="3">Uncharacterized protein</fullName>
    </submittedName>
</protein>
<evidence type="ECO:0000313" key="4">
    <source>
        <dbReference type="Proteomes" id="UP000001811"/>
    </source>
</evidence>